<dbReference type="EMBL" id="MHQL01000005">
    <property type="protein sequence ID" value="OHA03910.1"/>
    <property type="molecule type" value="Genomic_DNA"/>
</dbReference>
<dbReference type="InterPro" id="IPR018392">
    <property type="entry name" value="LysM"/>
</dbReference>
<name>A0A1G2KWW5_9BACT</name>
<keyword evidence="2" id="KW-1133">Transmembrane helix</keyword>
<feature type="region of interest" description="Disordered" evidence="1">
    <location>
        <begin position="30"/>
        <end position="56"/>
    </location>
</feature>
<gene>
    <name evidence="5" type="ORF">A3C16_03800</name>
</gene>
<protein>
    <recommendedName>
        <fullName evidence="4">LysM domain-containing protein</fullName>
    </recommendedName>
</protein>
<evidence type="ECO:0000313" key="5">
    <source>
        <dbReference type="EMBL" id="OHA03910.1"/>
    </source>
</evidence>
<evidence type="ECO:0000256" key="2">
    <source>
        <dbReference type="SAM" id="Phobius"/>
    </source>
</evidence>
<keyword evidence="3" id="KW-0732">Signal</keyword>
<evidence type="ECO:0000313" key="6">
    <source>
        <dbReference type="Proteomes" id="UP000177811"/>
    </source>
</evidence>
<keyword evidence="2" id="KW-0812">Transmembrane</keyword>
<reference evidence="5 6" key="1">
    <citation type="journal article" date="2016" name="Nat. Commun.">
        <title>Thousands of microbial genomes shed light on interconnected biogeochemical processes in an aquifer system.</title>
        <authorList>
            <person name="Anantharaman K."/>
            <person name="Brown C.T."/>
            <person name="Hug L.A."/>
            <person name="Sharon I."/>
            <person name="Castelle C.J."/>
            <person name="Probst A.J."/>
            <person name="Thomas B.C."/>
            <person name="Singh A."/>
            <person name="Wilkins M.J."/>
            <person name="Karaoz U."/>
            <person name="Brodie E.L."/>
            <person name="Williams K.H."/>
            <person name="Hubbard S.S."/>
            <person name="Banfield J.F."/>
        </authorList>
    </citation>
    <scope>NUCLEOTIDE SEQUENCE [LARGE SCALE GENOMIC DNA]</scope>
</reference>
<organism evidence="5 6">
    <name type="scientific">Candidatus Sungbacteria bacterium RIFCSPHIGHO2_02_FULL_51_29</name>
    <dbReference type="NCBI Taxonomy" id="1802273"/>
    <lineage>
        <taxon>Bacteria</taxon>
        <taxon>Candidatus Sungiibacteriota</taxon>
    </lineage>
</organism>
<comment type="caution">
    <text evidence="5">The sequence shown here is derived from an EMBL/GenBank/DDBJ whole genome shotgun (WGS) entry which is preliminary data.</text>
</comment>
<dbReference type="SUPFAM" id="SSF54106">
    <property type="entry name" value="LysM domain"/>
    <property type="match status" value="1"/>
</dbReference>
<keyword evidence="2" id="KW-0472">Membrane</keyword>
<dbReference type="CDD" id="cd00118">
    <property type="entry name" value="LysM"/>
    <property type="match status" value="1"/>
</dbReference>
<proteinExistence type="predicted"/>
<evidence type="ECO:0000259" key="4">
    <source>
        <dbReference type="PROSITE" id="PS51782"/>
    </source>
</evidence>
<feature type="domain" description="LysM" evidence="4">
    <location>
        <begin position="73"/>
        <end position="123"/>
    </location>
</feature>
<dbReference type="SMART" id="SM00257">
    <property type="entry name" value="LysM"/>
    <property type="match status" value="1"/>
</dbReference>
<feature type="transmembrane region" description="Helical" evidence="2">
    <location>
        <begin position="177"/>
        <end position="199"/>
    </location>
</feature>
<dbReference type="Proteomes" id="UP000177811">
    <property type="component" value="Unassembled WGS sequence"/>
</dbReference>
<evidence type="ECO:0000256" key="3">
    <source>
        <dbReference type="SAM" id="SignalP"/>
    </source>
</evidence>
<feature type="signal peptide" evidence="3">
    <location>
        <begin position="1"/>
        <end position="24"/>
    </location>
</feature>
<dbReference type="Gene3D" id="3.10.350.10">
    <property type="entry name" value="LysM domain"/>
    <property type="match status" value="1"/>
</dbReference>
<dbReference type="PROSITE" id="PS51782">
    <property type="entry name" value="LYSM"/>
    <property type="match status" value="1"/>
</dbReference>
<dbReference type="InterPro" id="IPR036779">
    <property type="entry name" value="LysM_dom_sf"/>
</dbReference>
<accession>A0A1G2KWW5</accession>
<feature type="chain" id="PRO_5009583488" description="LysM domain-containing protein" evidence="3">
    <location>
        <begin position="25"/>
        <end position="299"/>
    </location>
</feature>
<evidence type="ECO:0000256" key="1">
    <source>
        <dbReference type="SAM" id="MobiDB-lite"/>
    </source>
</evidence>
<sequence length="299" mass="32901">MQKMFSVLIAIVLASATLSAYAVAAPAEHQSRTAGENAQPRMRHPVNTGAPAPIEPAPIITKDERDVLVMKTYAYTVQRGDTLYKLSLRFNISIDSLRSPGMNPRLAKRKNPNLLYRGEVISVPLYTLAKKPESALAPSDLIVMTQNERLKAEARSTAAEEKTIAVQKRIEAWYRPALGIMMVLLLLALSAVAFVWLALRAARKHVSPAPVPVPEPVRLTRAEDILLALRETTGAELERLVDMPLTPDEVGNPVTIKKVKDFLAKREYLRACPATEWPGIMAGSTRNQEVTPQGAERPA</sequence>
<dbReference type="Pfam" id="PF01476">
    <property type="entry name" value="LysM"/>
    <property type="match status" value="1"/>
</dbReference>
<dbReference type="AlphaFoldDB" id="A0A1G2KWW5"/>